<proteinExistence type="predicted"/>
<evidence type="ECO:0000313" key="4">
    <source>
        <dbReference type="Proteomes" id="UP000011087"/>
    </source>
</evidence>
<dbReference type="GO" id="GO:0006606">
    <property type="term" value="P:protein import into nucleus"/>
    <property type="evidence" value="ECO:0007669"/>
    <property type="project" value="TreeGrafter"/>
</dbReference>
<reference evidence="2 4" key="1">
    <citation type="journal article" date="2012" name="Nature">
        <title>Algal genomes reveal evolutionary mosaicism and the fate of nucleomorphs.</title>
        <authorList>
            <consortium name="DOE Joint Genome Institute"/>
            <person name="Curtis B.A."/>
            <person name="Tanifuji G."/>
            <person name="Burki F."/>
            <person name="Gruber A."/>
            <person name="Irimia M."/>
            <person name="Maruyama S."/>
            <person name="Arias M.C."/>
            <person name="Ball S.G."/>
            <person name="Gile G.H."/>
            <person name="Hirakawa Y."/>
            <person name="Hopkins J.F."/>
            <person name="Kuo A."/>
            <person name="Rensing S.A."/>
            <person name="Schmutz J."/>
            <person name="Symeonidi A."/>
            <person name="Elias M."/>
            <person name="Eveleigh R.J."/>
            <person name="Herman E.K."/>
            <person name="Klute M.J."/>
            <person name="Nakayama T."/>
            <person name="Obornik M."/>
            <person name="Reyes-Prieto A."/>
            <person name="Armbrust E.V."/>
            <person name="Aves S.J."/>
            <person name="Beiko R.G."/>
            <person name="Coutinho P."/>
            <person name="Dacks J.B."/>
            <person name="Durnford D.G."/>
            <person name="Fast N.M."/>
            <person name="Green B.R."/>
            <person name="Grisdale C.J."/>
            <person name="Hempel F."/>
            <person name="Henrissat B."/>
            <person name="Hoppner M.P."/>
            <person name="Ishida K."/>
            <person name="Kim E."/>
            <person name="Koreny L."/>
            <person name="Kroth P.G."/>
            <person name="Liu Y."/>
            <person name="Malik S.B."/>
            <person name="Maier U.G."/>
            <person name="McRose D."/>
            <person name="Mock T."/>
            <person name="Neilson J.A."/>
            <person name="Onodera N.T."/>
            <person name="Poole A.M."/>
            <person name="Pritham E.J."/>
            <person name="Richards T.A."/>
            <person name="Rocap G."/>
            <person name="Roy S.W."/>
            <person name="Sarai C."/>
            <person name="Schaack S."/>
            <person name="Shirato S."/>
            <person name="Slamovits C.H."/>
            <person name="Spencer D.F."/>
            <person name="Suzuki S."/>
            <person name="Worden A.Z."/>
            <person name="Zauner S."/>
            <person name="Barry K."/>
            <person name="Bell C."/>
            <person name="Bharti A.K."/>
            <person name="Crow J.A."/>
            <person name="Grimwood J."/>
            <person name="Kramer R."/>
            <person name="Lindquist E."/>
            <person name="Lucas S."/>
            <person name="Salamov A."/>
            <person name="McFadden G.I."/>
            <person name="Lane C.E."/>
            <person name="Keeling P.J."/>
            <person name="Gray M.W."/>
            <person name="Grigoriev I.V."/>
            <person name="Archibald J.M."/>
        </authorList>
    </citation>
    <scope>NUCLEOTIDE SEQUENCE</scope>
    <source>
        <strain evidence="2 4">CCMP2712</strain>
    </source>
</reference>
<dbReference type="AlphaFoldDB" id="L1JF32"/>
<keyword evidence="1" id="KW-0732">Signal</keyword>
<dbReference type="GeneID" id="17303695"/>
<dbReference type="RefSeq" id="XP_005834091.1">
    <property type="nucleotide sequence ID" value="XM_005834034.1"/>
</dbReference>
<dbReference type="STRING" id="905079.L1JF32"/>
<dbReference type="KEGG" id="gtt:GUITHDRAFT_137719"/>
<dbReference type="PROSITE" id="PS51257">
    <property type="entry name" value="PROKAR_LIPOPROTEIN"/>
    <property type="match status" value="1"/>
</dbReference>
<dbReference type="HOGENOM" id="CLU_291955_0_0_1"/>
<dbReference type="OrthoDB" id="5529162at2759"/>
<dbReference type="PANTHER" id="PTHR28206:SF1">
    <property type="entry name" value="NUCLEOPORIN POM152"/>
    <property type="match status" value="1"/>
</dbReference>
<evidence type="ECO:0000313" key="3">
    <source>
        <dbReference type="EnsemblProtists" id="EKX47111"/>
    </source>
</evidence>
<feature type="chain" id="PRO_5008771360" evidence="1">
    <location>
        <begin position="25"/>
        <end position="1045"/>
    </location>
</feature>
<dbReference type="GO" id="GO:0017056">
    <property type="term" value="F:structural constituent of nuclear pore"/>
    <property type="evidence" value="ECO:0007669"/>
    <property type="project" value="InterPro"/>
</dbReference>
<evidence type="ECO:0000256" key="1">
    <source>
        <dbReference type="SAM" id="SignalP"/>
    </source>
</evidence>
<keyword evidence="4" id="KW-1185">Reference proteome</keyword>
<protein>
    <submittedName>
        <fullName evidence="2 3">Uncharacterized protein</fullName>
    </submittedName>
</protein>
<reference evidence="4" key="2">
    <citation type="submission" date="2012-11" db="EMBL/GenBank/DDBJ databases">
        <authorList>
            <person name="Kuo A."/>
            <person name="Curtis B.A."/>
            <person name="Tanifuji G."/>
            <person name="Burki F."/>
            <person name="Gruber A."/>
            <person name="Irimia M."/>
            <person name="Maruyama S."/>
            <person name="Arias M.C."/>
            <person name="Ball S.G."/>
            <person name="Gile G.H."/>
            <person name="Hirakawa Y."/>
            <person name="Hopkins J.F."/>
            <person name="Rensing S.A."/>
            <person name="Schmutz J."/>
            <person name="Symeonidi A."/>
            <person name="Elias M."/>
            <person name="Eveleigh R.J."/>
            <person name="Herman E.K."/>
            <person name="Klute M.J."/>
            <person name="Nakayama T."/>
            <person name="Obornik M."/>
            <person name="Reyes-Prieto A."/>
            <person name="Armbrust E.V."/>
            <person name="Aves S.J."/>
            <person name="Beiko R.G."/>
            <person name="Coutinho P."/>
            <person name="Dacks J.B."/>
            <person name="Durnford D.G."/>
            <person name="Fast N.M."/>
            <person name="Green B.R."/>
            <person name="Grisdale C."/>
            <person name="Hempe F."/>
            <person name="Henrissat B."/>
            <person name="Hoppner M.P."/>
            <person name="Ishida K.-I."/>
            <person name="Kim E."/>
            <person name="Koreny L."/>
            <person name="Kroth P.G."/>
            <person name="Liu Y."/>
            <person name="Malik S.-B."/>
            <person name="Maier U.G."/>
            <person name="McRose D."/>
            <person name="Mock T."/>
            <person name="Neilson J.A."/>
            <person name="Onodera N.T."/>
            <person name="Poole A.M."/>
            <person name="Pritham E.J."/>
            <person name="Richards T.A."/>
            <person name="Rocap G."/>
            <person name="Roy S.W."/>
            <person name="Sarai C."/>
            <person name="Schaack S."/>
            <person name="Shirato S."/>
            <person name="Slamovits C.H."/>
            <person name="Spencer D.F."/>
            <person name="Suzuki S."/>
            <person name="Worden A.Z."/>
            <person name="Zauner S."/>
            <person name="Barry K."/>
            <person name="Bell C."/>
            <person name="Bharti A.K."/>
            <person name="Crow J.A."/>
            <person name="Grimwood J."/>
            <person name="Kramer R."/>
            <person name="Lindquist E."/>
            <person name="Lucas S."/>
            <person name="Salamov A."/>
            <person name="McFadden G.I."/>
            <person name="Lane C.E."/>
            <person name="Keeling P.J."/>
            <person name="Gray M.W."/>
            <person name="Grigoriev I.V."/>
            <person name="Archibald J.M."/>
        </authorList>
    </citation>
    <scope>NUCLEOTIDE SEQUENCE</scope>
    <source>
        <strain evidence="4">CCMP2712</strain>
    </source>
</reference>
<gene>
    <name evidence="2" type="ORF">GUITHDRAFT_137719</name>
</gene>
<name>L1JF32_GUITC</name>
<reference evidence="3" key="3">
    <citation type="submission" date="2016-03" db="UniProtKB">
        <authorList>
            <consortium name="EnsemblProtists"/>
        </authorList>
    </citation>
    <scope>IDENTIFICATION</scope>
</reference>
<accession>L1JF32</accession>
<organism evidence="2">
    <name type="scientific">Guillardia theta (strain CCMP2712)</name>
    <name type="common">Cryptophyte</name>
    <dbReference type="NCBI Taxonomy" id="905079"/>
    <lineage>
        <taxon>Eukaryota</taxon>
        <taxon>Cryptophyceae</taxon>
        <taxon>Pyrenomonadales</taxon>
        <taxon>Geminigeraceae</taxon>
        <taxon>Guillardia</taxon>
    </lineage>
</organism>
<dbReference type="PaxDb" id="55529-EKX47111"/>
<feature type="signal peptide" evidence="1">
    <location>
        <begin position="1"/>
        <end position="24"/>
    </location>
</feature>
<dbReference type="GO" id="GO:0006999">
    <property type="term" value="P:nuclear pore organization"/>
    <property type="evidence" value="ECO:0007669"/>
    <property type="project" value="TreeGrafter"/>
</dbReference>
<dbReference type="EMBL" id="JH992991">
    <property type="protein sequence ID" value="EKX47111.1"/>
    <property type="molecule type" value="Genomic_DNA"/>
</dbReference>
<dbReference type="EnsemblProtists" id="EKX47111">
    <property type="protein sequence ID" value="EKX47111"/>
    <property type="gene ID" value="GUITHDRAFT_137719"/>
</dbReference>
<dbReference type="PANTHER" id="PTHR28206">
    <property type="entry name" value="NUCLEOPORIN POM152"/>
    <property type="match status" value="1"/>
</dbReference>
<dbReference type="InterPro" id="IPR037701">
    <property type="entry name" value="Pom152"/>
</dbReference>
<evidence type="ECO:0000313" key="2">
    <source>
        <dbReference type="EMBL" id="EKX47111.1"/>
    </source>
</evidence>
<dbReference type="Proteomes" id="UP000011087">
    <property type="component" value="Unassembled WGS sequence"/>
</dbReference>
<sequence>MSQPNRRLWLLLLALLAACPGVSSWPSWIEIHVEHTSASAKLRPGNVTICDGGTAKLAVSVQGGTGPWKAGYVLLGRDTRMTPMQVTILRDSKYFDSLLINPAAFSWSSTTLATETVETSLPGKYTLGRVCDAHFCNGTVSTAPFVVSVASPPTARILHSGPICLPLVKSFTEKLLELQGVPPFQVELALVGTDKTVSVKYPSAGKHVLPNDLLLHRGLWGIVQLSDNSGCAAEMESVTWVSTLAVQQVPTGSLSIRSDVCGNEDAQLDVKLDVGVPPWSFSLLYPNGTILKAANLTRRTFSISVENVGSYSLVSLNDSVCSNASMQAQNKNVQVSAKGEILTGRILNRTIQTCPGVFHAVSGEVQGKGPWSIVIHRNGEFWRRIEHHRDDSGSEKSGRSNFTFQVEVAGNYSLYSVTDARSCTVRGGGLVQVVLMPAPTLTMTTTCKQDVASMECAREADRLDVCVGEEVSVRANLTGDGVITIASPSWNETKKVKVAAQNKSGWVVHQVDLSRSVEFSTGQYTITSITDRTCSRTLSYPLLVHPRPVFSLRGGVTDVCSSTGQASLEVRESSGYGGRWTAHILQPSGKVMMLNSTKPTAQMLVKEPGVYTLVDVEAGGCKPVVEQGVDGKPKTVAVSLFESPKASISGGGSKCSAGGAALDVKIHVQGGQRPYKVQLAFNGKPQQDSKVTSPDGVLVLPVSKEGTYTISHVRDARQCAAAASDITGSAIIKSYPQAIAGFQKRTLGFCVGEAAEEVVVSVKGNKAPAPWNMTILKDEQFYTTISVPNSSRDGGHVTFRAEASGDYRIAEDTFTDSRGCLGRAQGSLKVVEYLLPSVAVRSSIAPDTRGLCEGAAPSLELSGSPPWSVTLEVKRKGAKGRTCTITNIHDRSLQLSGSFLSRHCGTSVSDGFLPEGNHVITSVSSEWRNDAGDVKTCSRKDLSIPIRILGSPSASLAPLVCKHLCKGEAGGMMVNLTHGTPPFTVQIEDEGSNVLEQDFEFEVGEFRLDKSRIIKQQMKLPQGSAHDISVGSHNWTIVSVRDANG</sequence>
<dbReference type="GO" id="GO:0070762">
    <property type="term" value="C:nuclear pore transmembrane ring"/>
    <property type="evidence" value="ECO:0007669"/>
    <property type="project" value="TreeGrafter"/>
</dbReference>